<keyword evidence="4" id="KW-0963">Cytoplasm</keyword>
<protein>
    <submittedName>
        <fullName evidence="12">SBDS protein C-terminal domain-containing protein</fullName>
    </submittedName>
</protein>
<dbReference type="InterPro" id="IPR039100">
    <property type="entry name" value="Sdo1/SBDS-like"/>
</dbReference>
<dbReference type="SUPFAM" id="SSF89895">
    <property type="entry name" value="FYSH domain"/>
    <property type="match status" value="1"/>
</dbReference>
<dbReference type="InterPro" id="IPR036786">
    <property type="entry name" value="Ribosome_mat_SBDS_N_sf"/>
</dbReference>
<dbReference type="Pfam" id="PF01172">
    <property type="entry name" value="SBDS_N"/>
    <property type="match status" value="1"/>
</dbReference>
<dbReference type="InterPro" id="IPR037188">
    <property type="entry name" value="Sdo1/SBDS_central_sf"/>
</dbReference>
<dbReference type="InterPro" id="IPR018978">
    <property type="entry name" value="SDO1/SBDS_central"/>
</dbReference>
<dbReference type="Pfam" id="PF20268">
    <property type="entry name" value="SBDS_C"/>
    <property type="match status" value="1"/>
</dbReference>
<sequence>MGSRGVFQPVGQKRLTNVAVVRMKKAGQRFEVACYRNKVQDWRAGIEKDLDEVLQSTSVFHNVSKGVAAKDKDLQAAFGTTDHTAICLEILARGELQVSEEERKMQYEHLFKDVASVLVDKCVNPESGRPYTLALIERALRDVHFNVDPKHSAKQQALEVLPLLQKHFPIQRARMRLKLSVPVAQRQEMVDKLKSYDAVIESSDILPQAATFVVLVDPGLFRHLNTFLQSTMNGKGRMEVVNFAVMAEGITADAFASETIHTSTSGRGYAADAHPAVPAHPNQPYATGQQPSVLNSTADAPTAPAGAGAAGTGLASVAVGPAGAAAVPTAVPRKNQVPQAEGSPVVYRGPISQLPEEHASRRERFAELDELQPGWQVELRSKGDSVEAAFYSPDTGTCVGAYTNARRMALAAKKASAAAAQ</sequence>
<dbReference type="NCBIfam" id="TIGR00291">
    <property type="entry name" value="RNA_SBDS"/>
    <property type="match status" value="1"/>
</dbReference>
<keyword evidence="6" id="KW-0539">Nucleus</keyword>
<reference evidence="12" key="1">
    <citation type="submission" date="2017-08" db="EMBL/GenBank/DDBJ databases">
        <authorList>
            <person name="Polle J.E."/>
            <person name="Barry K."/>
            <person name="Cushman J."/>
            <person name="Schmutz J."/>
            <person name="Tran D."/>
            <person name="Hathwaick L.T."/>
            <person name="Yim W.C."/>
            <person name="Jenkins J."/>
            <person name="Mckie-Krisberg Z.M."/>
            <person name="Prochnik S."/>
            <person name="Lindquist E."/>
            <person name="Dockter R.B."/>
            <person name="Adam C."/>
            <person name="Molina H."/>
            <person name="Bunkerborg J."/>
            <person name="Jin E."/>
            <person name="Buchheim M."/>
            <person name="Magnuson J."/>
        </authorList>
    </citation>
    <scope>NUCLEOTIDE SEQUENCE</scope>
    <source>
        <strain evidence="12">CCAP 19/18</strain>
    </source>
</reference>
<keyword evidence="5" id="KW-0690">Ribosome biogenesis</keyword>
<gene>
    <name evidence="12" type="ORF">DUNSADRAFT_7317</name>
</gene>
<dbReference type="InterPro" id="IPR018023">
    <property type="entry name" value="Ribosome_mat_SBDS_CS"/>
</dbReference>
<dbReference type="EMBL" id="MU069703">
    <property type="protein sequence ID" value="KAF5835477.1"/>
    <property type="molecule type" value="Genomic_DNA"/>
</dbReference>
<comment type="caution">
    <text evidence="12">The sequence shown here is derived from an EMBL/GenBank/DDBJ whole genome shotgun (WGS) entry which is preliminary data.</text>
</comment>
<evidence type="ECO:0000256" key="1">
    <source>
        <dbReference type="ARBA" id="ARBA00004123"/>
    </source>
</evidence>
<dbReference type="SUPFAM" id="SSF109728">
    <property type="entry name" value="Hypothetical protein AF0491, middle domain"/>
    <property type="match status" value="1"/>
</dbReference>
<comment type="similarity">
    <text evidence="3">Belongs to the SDO1/SBDS family.</text>
</comment>
<evidence type="ECO:0000256" key="3">
    <source>
        <dbReference type="ARBA" id="ARBA00007433"/>
    </source>
</evidence>
<feature type="compositionally biased region" description="Low complexity" evidence="8">
    <location>
        <begin position="270"/>
        <end position="280"/>
    </location>
</feature>
<dbReference type="PANTHER" id="PTHR10927">
    <property type="entry name" value="RIBOSOME MATURATION PROTEIN SBDS"/>
    <property type="match status" value="1"/>
</dbReference>
<evidence type="ECO:0000259" key="11">
    <source>
        <dbReference type="Pfam" id="PF20268"/>
    </source>
</evidence>
<accession>A0ABQ7GLI4</accession>
<name>A0ABQ7GLI4_DUNSA</name>
<comment type="subcellular location">
    <subcellularLocation>
        <location evidence="2">Cytoplasm</location>
    </subcellularLocation>
    <subcellularLocation>
        <location evidence="1">Nucleus</location>
    </subcellularLocation>
</comment>
<feature type="domain" description="Ribosome maturation protein SDO1/SBDS central" evidence="10">
    <location>
        <begin position="112"/>
        <end position="173"/>
    </location>
</feature>
<keyword evidence="13" id="KW-1185">Reference proteome</keyword>
<dbReference type="Proteomes" id="UP000815325">
    <property type="component" value="Unassembled WGS sequence"/>
</dbReference>
<evidence type="ECO:0000256" key="6">
    <source>
        <dbReference type="ARBA" id="ARBA00023242"/>
    </source>
</evidence>
<comment type="subunit">
    <text evidence="7">Associates with the 60S ribosomal subunit.</text>
</comment>
<proteinExistence type="inferred from homology"/>
<dbReference type="Gene3D" id="1.10.10.900">
    <property type="entry name" value="SBDS protein C-terminal domain, subdomain 1"/>
    <property type="match status" value="1"/>
</dbReference>
<dbReference type="InterPro" id="IPR002140">
    <property type="entry name" value="Sdo1/SBDS"/>
</dbReference>
<dbReference type="PROSITE" id="PS01267">
    <property type="entry name" value="UPF0023"/>
    <property type="match status" value="1"/>
</dbReference>
<evidence type="ECO:0000256" key="8">
    <source>
        <dbReference type="SAM" id="MobiDB-lite"/>
    </source>
</evidence>
<dbReference type="Pfam" id="PF09377">
    <property type="entry name" value="SBDS_domain_II"/>
    <property type="match status" value="1"/>
</dbReference>
<evidence type="ECO:0000313" key="13">
    <source>
        <dbReference type="Proteomes" id="UP000815325"/>
    </source>
</evidence>
<evidence type="ECO:0000256" key="7">
    <source>
        <dbReference type="ARBA" id="ARBA00049708"/>
    </source>
</evidence>
<evidence type="ECO:0000313" key="12">
    <source>
        <dbReference type="EMBL" id="KAF5835477.1"/>
    </source>
</evidence>
<feature type="region of interest" description="Disordered" evidence="8">
    <location>
        <begin position="265"/>
        <end position="311"/>
    </location>
</feature>
<dbReference type="Gene3D" id="3.30.70.240">
    <property type="match status" value="1"/>
</dbReference>
<evidence type="ECO:0000256" key="5">
    <source>
        <dbReference type="ARBA" id="ARBA00022517"/>
    </source>
</evidence>
<evidence type="ECO:0000259" key="9">
    <source>
        <dbReference type="Pfam" id="PF01172"/>
    </source>
</evidence>
<feature type="compositionally biased region" description="Polar residues" evidence="8">
    <location>
        <begin position="284"/>
        <end position="295"/>
    </location>
</feature>
<dbReference type="PANTHER" id="PTHR10927:SF1">
    <property type="entry name" value="RIBOSOME MATURATION PROTEIN SBDS"/>
    <property type="match status" value="1"/>
</dbReference>
<dbReference type="Gene3D" id="3.30.1250.10">
    <property type="entry name" value="Ribosome maturation protein SBDS, N-terminal domain"/>
    <property type="match status" value="1"/>
</dbReference>
<feature type="domain" description="Ribosome maturation protein SDO1/SBDS N-terminal" evidence="9">
    <location>
        <begin position="17"/>
        <end position="104"/>
    </location>
</feature>
<organism evidence="12 13">
    <name type="scientific">Dunaliella salina</name>
    <name type="common">Green alga</name>
    <name type="synonym">Protococcus salinus</name>
    <dbReference type="NCBI Taxonomy" id="3046"/>
    <lineage>
        <taxon>Eukaryota</taxon>
        <taxon>Viridiplantae</taxon>
        <taxon>Chlorophyta</taxon>
        <taxon>core chlorophytes</taxon>
        <taxon>Chlorophyceae</taxon>
        <taxon>CS clade</taxon>
        <taxon>Chlamydomonadales</taxon>
        <taxon>Dunaliellaceae</taxon>
        <taxon>Dunaliella</taxon>
    </lineage>
</organism>
<feature type="domain" description="Ribosome maturation protein SDO1/SBDS C-terminal" evidence="11">
    <location>
        <begin position="175"/>
        <end position="242"/>
    </location>
</feature>
<evidence type="ECO:0000256" key="4">
    <source>
        <dbReference type="ARBA" id="ARBA00022490"/>
    </source>
</evidence>
<dbReference type="InterPro" id="IPR046928">
    <property type="entry name" value="SDO1/SBDS_C"/>
</dbReference>
<feature type="compositionally biased region" description="Low complexity" evidence="8">
    <location>
        <begin position="296"/>
        <end position="311"/>
    </location>
</feature>
<evidence type="ECO:0000259" key="10">
    <source>
        <dbReference type="Pfam" id="PF09377"/>
    </source>
</evidence>
<evidence type="ECO:0000256" key="2">
    <source>
        <dbReference type="ARBA" id="ARBA00004496"/>
    </source>
</evidence>
<dbReference type="InterPro" id="IPR019783">
    <property type="entry name" value="SDO1/SBDS_N"/>
</dbReference>